<name>A0A0F9DNQ8_9ZZZZ</name>
<evidence type="ECO:0000313" key="1">
    <source>
        <dbReference type="EMBL" id="KKL19301.1"/>
    </source>
</evidence>
<gene>
    <name evidence="1" type="ORF">LCGC14_2466840</name>
</gene>
<organism evidence="1">
    <name type="scientific">marine sediment metagenome</name>
    <dbReference type="NCBI Taxonomy" id="412755"/>
    <lineage>
        <taxon>unclassified sequences</taxon>
        <taxon>metagenomes</taxon>
        <taxon>ecological metagenomes</taxon>
    </lineage>
</organism>
<accession>A0A0F9DNQ8</accession>
<feature type="non-terminal residue" evidence="1">
    <location>
        <position position="1"/>
    </location>
</feature>
<reference evidence="1" key="1">
    <citation type="journal article" date="2015" name="Nature">
        <title>Complex archaea that bridge the gap between prokaryotes and eukaryotes.</title>
        <authorList>
            <person name="Spang A."/>
            <person name="Saw J.H."/>
            <person name="Jorgensen S.L."/>
            <person name="Zaremba-Niedzwiedzka K."/>
            <person name="Martijn J."/>
            <person name="Lind A.E."/>
            <person name="van Eijk R."/>
            <person name="Schleper C."/>
            <person name="Guy L."/>
            <person name="Ettema T.J."/>
        </authorList>
    </citation>
    <scope>NUCLEOTIDE SEQUENCE</scope>
</reference>
<proteinExistence type="predicted"/>
<dbReference type="AlphaFoldDB" id="A0A0F9DNQ8"/>
<sequence>DAKCAILLIKKKLFIYTQDLGINHYFFDFINRFILTAN</sequence>
<comment type="caution">
    <text evidence="1">The sequence shown here is derived from an EMBL/GenBank/DDBJ whole genome shotgun (WGS) entry which is preliminary data.</text>
</comment>
<protein>
    <submittedName>
        <fullName evidence="1">Uncharacterized protein</fullName>
    </submittedName>
</protein>
<dbReference type="EMBL" id="LAZR01038535">
    <property type="protein sequence ID" value="KKL19301.1"/>
    <property type="molecule type" value="Genomic_DNA"/>
</dbReference>